<dbReference type="Proteomes" id="UP000030710">
    <property type="component" value="Unassembled WGS sequence"/>
</dbReference>
<organism evidence="1 2">
    <name type="scientific">Haloquadratum walsbyi J07HQW2</name>
    <dbReference type="NCBI Taxonomy" id="1238425"/>
    <lineage>
        <taxon>Archaea</taxon>
        <taxon>Methanobacteriati</taxon>
        <taxon>Methanobacteriota</taxon>
        <taxon>Stenosarchaea group</taxon>
        <taxon>Halobacteria</taxon>
        <taxon>Halobacteriales</taxon>
        <taxon>Haloferacaceae</taxon>
        <taxon>Haloquadratum</taxon>
    </lineage>
</organism>
<accession>U1PWZ0</accession>
<dbReference type="EMBL" id="KE356561">
    <property type="protein sequence ID" value="ERG96956.1"/>
    <property type="molecule type" value="Genomic_DNA"/>
</dbReference>
<evidence type="ECO:0000313" key="1">
    <source>
        <dbReference type="EMBL" id="ERG96956.1"/>
    </source>
</evidence>
<name>U1PWZ0_9EURY</name>
<sequence>MTEKPAVDMTYANQHCEQYIPVDLFNQSALASPVSAVSSCSISDGVPT</sequence>
<proteinExistence type="predicted"/>
<gene>
    <name evidence="1" type="ORF">J07HQW2_03440</name>
</gene>
<reference evidence="1 2" key="1">
    <citation type="journal article" date="2013" name="PLoS ONE">
        <title>Assembly-driven community genomics of a hypersaline microbial ecosystem.</title>
        <authorList>
            <person name="Podell S."/>
            <person name="Ugalde J.A."/>
            <person name="Narasingarao P."/>
            <person name="Banfield J.F."/>
            <person name="Heidelberg K.B."/>
            <person name="Allen E.E."/>
        </authorList>
    </citation>
    <scope>NUCLEOTIDE SEQUENCE [LARGE SCALE GENOMIC DNA]</scope>
    <source>
        <strain evidence="2">J07HQW2</strain>
    </source>
</reference>
<evidence type="ECO:0000313" key="2">
    <source>
        <dbReference type="Proteomes" id="UP000030710"/>
    </source>
</evidence>
<dbReference type="HOGENOM" id="CLU_3147921_0_0_2"/>
<protein>
    <submittedName>
        <fullName evidence="1">Uncharacterized protein</fullName>
    </submittedName>
</protein>
<dbReference type="AlphaFoldDB" id="U1PWZ0"/>